<dbReference type="PANTHER" id="PTHR47447:SF17">
    <property type="entry name" value="OS12G0638900 PROTEIN"/>
    <property type="match status" value="1"/>
</dbReference>
<organism evidence="3 4">
    <name type="scientific">Durusdinium trenchii</name>
    <dbReference type="NCBI Taxonomy" id="1381693"/>
    <lineage>
        <taxon>Eukaryota</taxon>
        <taxon>Sar</taxon>
        <taxon>Alveolata</taxon>
        <taxon>Dinophyceae</taxon>
        <taxon>Suessiales</taxon>
        <taxon>Symbiodiniaceae</taxon>
        <taxon>Durusdinium</taxon>
    </lineage>
</organism>
<accession>A0ABP0NT39</accession>
<dbReference type="InterPro" id="IPR011990">
    <property type="entry name" value="TPR-like_helical_dom_sf"/>
</dbReference>
<dbReference type="Proteomes" id="UP001642484">
    <property type="component" value="Unassembled WGS sequence"/>
</dbReference>
<sequence length="688" mass="75454">MMKASHSWWRVLRKMQQMLEKGMSLEIRHANELIRSCKGETWPKVLSALQMSLERGAEPTEFTSSLVLAKLKQQWPLAIHLFHDLAHQRLQHDTVSVNAALVAANQERRYSKNFVNEQLTSASAVDSATCSTVAQGGHDSETVLELLQRMKASLQQPDLGAHDSLLYTLQRDGRWEAAQQHVQSMRHEGVEAKSSTWTSLMGSMDRGQQWLQVLKLLDLGIQLDLVLASSAISAVHTGHGWHLAWQSFHQLRPRSLQPDVAAHSAVISAAEKGQQWALALAAAGAGVELDLISLNTAVSACEKGLQWAKVNGLLSAQMPHRGITSDAISFNSAILALTAARRWQSALDLAHAAGERGITPQVGSYGALLMECEEASPSLLSCQEELLRSSLEAAGLVEKGATAAGLGRARRSVRFVELCCPQDDRHHTLRRDFGKFDEKRFSELLGLSKPVSYRLKRFRNFLVAENERNRSRSVWNWESLAATVRSGVHVFGDEGALNLPNFDLTQGGGSRQTDFFRLAGRAEMGSASDDLWPYLGFETPRTPLNSAALNPPEPGRRVLGISPKGQMLGLGFWKVYRQLKAVSAFPIQENLSAAILAASEAQAALKQPNLSDRDMADGLREQELLEAPDGWMGVGKGFAVEKLYVAHDMPAGGSVPAFGIFSSSGVHFLFGFLQPEVRVQEQAAEEPT</sequence>
<protein>
    <recommendedName>
        <fullName evidence="5">Pentatricopeptide repeat-containing protein, chloroplastic</fullName>
    </recommendedName>
</protein>
<comment type="caution">
    <text evidence="3">The sequence shown here is derived from an EMBL/GenBank/DDBJ whole genome shotgun (WGS) entry which is preliminary data.</text>
</comment>
<dbReference type="PROSITE" id="PS51375">
    <property type="entry name" value="PPR"/>
    <property type="match status" value="1"/>
</dbReference>
<feature type="repeat" description="PPR" evidence="2">
    <location>
        <begin position="326"/>
        <end position="360"/>
    </location>
</feature>
<dbReference type="EMBL" id="CAXAMN010022117">
    <property type="protein sequence ID" value="CAK9066513.1"/>
    <property type="molecule type" value="Genomic_DNA"/>
</dbReference>
<evidence type="ECO:0008006" key="5">
    <source>
        <dbReference type="Google" id="ProtNLM"/>
    </source>
</evidence>
<evidence type="ECO:0000313" key="4">
    <source>
        <dbReference type="Proteomes" id="UP001642484"/>
    </source>
</evidence>
<reference evidence="3 4" key="1">
    <citation type="submission" date="2024-02" db="EMBL/GenBank/DDBJ databases">
        <authorList>
            <person name="Chen Y."/>
            <person name="Shah S."/>
            <person name="Dougan E. K."/>
            <person name="Thang M."/>
            <person name="Chan C."/>
        </authorList>
    </citation>
    <scope>NUCLEOTIDE SEQUENCE [LARGE SCALE GENOMIC DNA]</scope>
</reference>
<evidence type="ECO:0000256" key="1">
    <source>
        <dbReference type="ARBA" id="ARBA00022737"/>
    </source>
</evidence>
<gene>
    <name evidence="3" type="ORF">CCMP2556_LOCUS32670</name>
</gene>
<dbReference type="PANTHER" id="PTHR47447">
    <property type="entry name" value="OS03G0856100 PROTEIN"/>
    <property type="match status" value="1"/>
</dbReference>
<evidence type="ECO:0000313" key="3">
    <source>
        <dbReference type="EMBL" id="CAK9066513.1"/>
    </source>
</evidence>
<dbReference type="Gene3D" id="1.25.40.10">
    <property type="entry name" value="Tetratricopeptide repeat domain"/>
    <property type="match status" value="2"/>
</dbReference>
<keyword evidence="4" id="KW-1185">Reference proteome</keyword>
<proteinExistence type="predicted"/>
<keyword evidence="1" id="KW-0677">Repeat</keyword>
<dbReference type="InterPro" id="IPR002885">
    <property type="entry name" value="PPR_rpt"/>
</dbReference>
<evidence type="ECO:0000256" key="2">
    <source>
        <dbReference type="PROSITE-ProRule" id="PRU00708"/>
    </source>
</evidence>
<name>A0ABP0NT39_9DINO</name>